<evidence type="ECO:0000313" key="1">
    <source>
        <dbReference type="EMBL" id="SSC13828.1"/>
    </source>
</evidence>
<dbReference type="AlphaFoldDB" id="A0A7Z7PSH2"/>
<sequence length="27" mass="3122">MLISMLEERGLIAYDDRIVKYLYDGGS</sequence>
<dbReference type="EMBL" id="LS974202">
    <property type="protein sequence ID" value="SSC13828.1"/>
    <property type="molecule type" value="Genomic_DNA"/>
</dbReference>
<evidence type="ECO:0000313" key="2">
    <source>
        <dbReference type="Proteomes" id="UP000250796"/>
    </source>
</evidence>
<dbReference type="Proteomes" id="UP000250796">
    <property type="component" value="Chromosome MESINF"/>
</dbReference>
<gene>
    <name evidence="1" type="ORF">MESINF_2388</name>
</gene>
<proteinExistence type="predicted"/>
<reference evidence="1 2" key="1">
    <citation type="submission" date="2017-01" db="EMBL/GenBank/DDBJ databases">
        <authorList>
            <person name="Erauso G."/>
        </authorList>
    </citation>
    <scope>NUCLEOTIDE SEQUENCE [LARGE SCALE GENOMIC DNA]</scope>
    <source>
        <strain evidence="1">MESINF1</strain>
    </source>
</reference>
<keyword evidence="2" id="KW-1185">Reference proteome</keyword>
<accession>A0A7Z7PSH2</accession>
<dbReference type="RefSeq" id="WP_408631280.1">
    <property type="nucleotide sequence ID" value="NZ_LS974202.1"/>
</dbReference>
<protein>
    <submittedName>
        <fullName evidence="1">Uncharacterized protein</fullName>
    </submittedName>
</protein>
<name>A0A7Z7PSH2_9BACT</name>
<organism evidence="1 2">
    <name type="scientific">Mesotoga infera</name>
    <dbReference type="NCBI Taxonomy" id="1236046"/>
    <lineage>
        <taxon>Bacteria</taxon>
        <taxon>Thermotogati</taxon>
        <taxon>Thermotogota</taxon>
        <taxon>Thermotogae</taxon>
        <taxon>Kosmotogales</taxon>
        <taxon>Kosmotogaceae</taxon>
        <taxon>Mesotoga</taxon>
    </lineage>
</organism>
<dbReference type="KEGG" id="minf:MESINF_2388"/>